<evidence type="ECO:0000313" key="2">
    <source>
        <dbReference type="Proteomes" id="UP000051660"/>
    </source>
</evidence>
<dbReference type="Proteomes" id="UP000051660">
    <property type="component" value="Unassembled WGS sequence"/>
</dbReference>
<gene>
    <name evidence="1" type="ORF">CQ14_02535</name>
</gene>
<reference evidence="1 2" key="1">
    <citation type="submission" date="2014-03" db="EMBL/GenBank/DDBJ databases">
        <title>Bradyrhizobium valentinum sp. nov., isolated from effective nodules of Lupinus mariae-josephae, a lupine endemic of basic-lime soils in Eastern Spain.</title>
        <authorList>
            <person name="Duran D."/>
            <person name="Rey L."/>
            <person name="Navarro A."/>
            <person name="Busquets A."/>
            <person name="Imperial J."/>
            <person name="Ruiz-Argueso T."/>
        </authorList>
    </citation>
    <scope>NUCLEOTIDE SEQUENCE [LARGE SCALE GENOMIC DNA]</scope>
    <source>
        <strain evidence="1 2">CCBAU 23086</strain>
    </source>
</reference>
<sequence>MSGTMDQKHRNELPAWVWGLAFAAGDASLQYDESMVPDDLSQAWERRDNDAGQRQVVLDLLKTCKPVEAHHFLHCVGNYEGLTAEFNVVLRRPDCDRATALMYFAYFWMNYYDGRPEWMDDEQHELMSYIRTRAWNGEYMIRKFDVPELTLHELDEMREVLVDKKDDPFSLPASFVAMSKKEELFYRLREKFMPRKSFAN</sequence>
<proteinExistence type="predicted"/>
<evidence type="ECO:0008006" key="3">
    <source>
        <dbReference type="Google" id="ProtNLM"/>
    </source>
</evidence>
<accession>A0A0R3N353</accession>
<comment type="caution">
    <text evidence="1">The sequence shown here is derived from an EMBL/GenBank/DDBJ whole genome shotgun (WGS) entry which is preliminary data.</text>
</comment>
<name>A0A0R3N353_9BRAD</name>
<evidence type="ECO:0000313" key="1">
    <source>
        <dbReference type="EMBL" id="KRR26394.1"/>
    </source>
</evidence>
<dbReference type="EMBL" id="LLYB01000046">
    <property type="protein sequence ID" value="KRR26394.1"/>
    <property type="molecule type" value="Genomic_DNA"/>
</dbReference>
<protein>
    <recommendedName>
        <fullName evidence="3">DUF4274 domain-containing protein</fullName>
    </recommendedName>
</protein>
<organism evidence="1 2">
    <name type="scientific">Bradyrhizobium lablabi</name>
    <dbReference type="NCBI Taxonomy" id="722472"/>
    <lineage>
        <taxon>Bacteria</taxon>
        <taxon>Pseudomonadati</taxon>
        <taxon>Pseudomonadota</taxon>
        <taxon>Alphaproteobacteria</taxon>
        <taxon>Hyphomicrobiales</taxon>
        <taxon>Nitrobacteraceae</taxon>
        <taxon>Bradyrhizobium</taxon>
    </lineage>
</organism>
<dbReference type="AlphaFoldDB" id="A0A0R3N353"/>